<dbReference type="EMBL" id="CAACVS010000052">
    <property type="protein sequence ID" value="VEU35215.1"/>
    <property type="molecule type" value="Genomic_DNA"/>
</dbReference>
<dbReference type="Proteomes" id="UP000291116">
    <property type="component" value="Unassembled WGS sequence"/>
</dbReference>
<proteinExistence type="predicted"/>
<feature type="region of interest" description="Disordered" evidence="1">
    <location>
        <begin position="53"/>
        <end position="102"/>
    </location>
</feature>
<feature type="compositionally biased region" description="Polar residues" evidence="1">
    <location>
        <begin position="90"/>
        <end position="101"/>
    </location>
</feature>
<keyword evidence="3" id="KW-1185">Reference proteome</keyword>
<sequence length="320" mass="36840">MHRSNYGIPREVSIIIGSDEEQISSSESSVGDDGTGGRSRGFYLFDVVESTYNDLENSNRGPPQSLEDRNDQKLDRKQIKDHTDDPAIDTTFSPGDRSTSLARDKFPEIGYENANDDERRKLLVAENEYTPVDTDKIRRQKNHCFDVACVSWEVLATLPREDTTHSTKKRRKKQFMSNLRTRVERMQCQMKKPFRTVSKMMLCSAGRFQHIVCQVPDRRLQYDMNQQYLLQKGNKSRILLSDDYDDDEKDCPIPHVVSLGSSDTESKGEFSSCGQFQEILTNEDSERLGKKSVLSHGNDEKHKSDELRWLYARQLLPVND</sequence>
<gene>
    <name evidence="2" type="ORF">PSNMU_V1.4_AUG-EV-PASAV3_0019440</name>
</gene>
<protein>
    <submittedName>
        <fullName evidence="2">Uncharacterized protein</fullName>
    </submittedName>
</protein>
<evidence type="ECO:0000313" key="3">
    <source>
        <dbReference type="Proteomes" id="UP000291116"/>
    </source>
</evidence>
<feature type="compositionally biased region" description="Basic and acidic residues" evidence="1">
    <location>
        <begin position="66"/>
        <end position="85"/>
    </location>
</feature>
<feature type="compositionally biased region" description="Low complexity" evidence="1">
    <location>
        <begin position="17"/>
        <end position="32"/>
    </location>
</feature>
<accession>A0A448YZN2</accession>
<evidence type="ECO:0000256" key="1">
    <source>
        <dbReference type="SAM" id="MobiDB-lite"/>
    </source>
</evidence>
<dbReference type="AlphaFoldDB" id="A0A448YZN2"/>
<name>A0A448YZN2_9STRA</name>
<reference evidence="2 3" key="1">
    <citation type="submission" date="2019-01" db="EMBL/GenBank/DDBJ databases">
        <authorList>
            <person name="Ferrante I. M."/>
        </authorList>
    </citation>
    <scope>NUCLEOTIDE SEQUENCE [LARGE SCALE GENOMIC DNA]</scope>
    <source>
        <strain evidence="2 3">B856</strain>
    </source>
</reference>
<feature type="compositionally biased region" description="Polar residues" evidence="1">
    <location>
        <begin position="53"/>
        <end position="62"/>
    </location>
</feature>
<organism evidence="2 3">
    <name type="scientific">Pseudo-nitzschia multistriata</name>
    <dbReference type="NCBI Taxonomy" id="183589"/>
    <lineage>
        <taxon>Eukaryota</taxon>
        <taxon>Sar</taxon>
        <taxon>Stramenopiles</taxon>
        <taxon>Ochrophyta</taxon>
        <taxon>Bacillariophyta</taxon>
        <taxon>Bacillariophyceae</taxon>
        <taxon>Bacillariophycidae</taxon>
        <taxon>Bacillariales</taxon>
        <taxon>Bacillariaceae</taxon>
        <taxon>Pseudo-nitzschia</taxon>
    </lineage>
</organism>
<evidence type="ECO:0000313" key="2">
    <source>
        <dbReference type="EMBL" id="VEU35215.1"/>
    </source>
</evidence>
<feature type="region of interest" description="Disordered" evidence="1">
    <location>
        <begin position="17"/>
        <end position="37"/>
    </location>
</feature>